<dbReference type="STRING" id="709032.Sulku_0914"/>
<sequence length="225" mass="25688">MNLTFLIVEDEPITSRFIREIIEDQGFEVAGTAKSADEARSLLARHRIDIVIMDINIQGSTDGIQLVRGLSEYNLAVIYISAYSDPQTLQEAAGTHPYGFVVKPFRETDLIAVLLMVVSRVRKEREGIDKSQRQEQFSECRLDEEACRLYWRSQIIELSKNETGALKLFLNKPDSPITMEELRHAVWGDKSIGDSAIRELINRLRNKAEILSIENIYGTGYILRR</sequence>
<feature type="domain" description="Response regulatory" evidence="8">
    <location>
        <begin position="4"/>
        <end position="118"/>
    </location>
</feature>
<dbReference type="CDD" id="cd00383">
    <property type="entry name" value="trans_reg_C"/>
    <property type="match status" value="1"/>
</dbReference>
<keyword evidence="1 6" id="KW-0597">Phosphoprotein</keyword>
<dbReference type="HOGENOM" id="CLU_000445_30_3_7"/>
<dbReference type="PANTHER" id="PTHR48111:SF1">
    <property type="entry name" value="TWO-COMPONENT RESPONSE REGULATOR ORR33"/>
    <property type="match status" value="1"/>
</dbReference>
<evidence type="ECO:0000313" key="11">
    <source>
        <dbReference type="Proteomes" id="UP000008721"/>
    </source>
</evidence>
<dbReference type="GO" id="GO:0000976">
    <property type="term" value="F:transcription cis-regulatory region binding"/>
    <property type="evidence" value="ECO:0007669"/>
    <property type="project" value="TreeGrafter"/>
</dbReference>
<dbReference type="GO" id="GO:0032993">
    <property type="term" value="C:protein-DNA complex"/>
    <property type="evidence" value="ECO:0007669"/>
    <property type="project" value="TreeGrafter"/>
</dbReference>
<protein>
    <submittedName>
        <fullName evidence="10">Two component transcriptional regulator, winged helix family</fullName>
    </submittedName>
</protein>
<dbReference type="PANTHER" id="PTHR48111">
    <property type="entry name" value="REGULATOR OF RPOS"/>
    <property type="match status" value="1"/>
</dbReference>
<dbReference type="eggNOG" id="COG0745">
    <property type="taxonomic scope" value="Bacteria"/>
</dbReference>
<dbReference type="Proteomes" id="UP000008721">
    <property type="component" value="Chromosome"/>
</dbReference>
<dbReference type="InterPro" id="IPR001789">
    <property type="entry name" value="Sig_transdc_resp-reg_receiver"/>
</dbReference>
<dbReference type="SUPFAM" id="SSF46894">
    <property type="entry name" value="C-terminal effector domain of the bipartite response regulators"/>
    <property type="match status" value="1"/>
</dbReference>
<keyword evidence="5" id="KW-0804">Transcription</keyword>
<keyword evidence="2" id="KW-0902">Two-component regulatory system</keyword>
<keyword evidence="3" id="KW-0805">Transcription regulation</keyword>
<dbReference type="InterPro" id="IPR011006">
    <property type="entry name" value="CheY-like_superfamily"/>
</dbReference>
<feature type="domain" description="OmpR/PhoB-type" evidence="9">
    <location>
        <begin position="132"/>
        <end position="225"/>
    </location>
</feature>
<evidence type="ECO:0000256" key="2">
    <source>
        <dbReference type="ARBA" id="ARBA00023012"/>
    </source>
</evidence>
<dbReference type="SMART" id="SM00448">
    <property type="entry name" value="REC"/>
    <property type="match status" value="1"/>
</dbReference>
<accession>E4U2C8</accession>
<reference evidence="10 11" key="1">
    <citation type="journal article" date="2012" name="Stand. Genomic Sci.">
        <title>Complete genome sequence of the sulfur compounds oxidizing chemolithoautotroph Sulfuricurvum kujiense type strain (YK-1(T)).</title>
        <authorList>
            <person name="Han C."/>
            <person name="Kotsyurbenko O."/>
            <person name="Chertkov O."/>
            <person name="Held B."/>
            <person name="Lapidus A."/>
            <person name="Nolan M."/>
            <person name="Lucas S."/>
            <person name="Hammon N."/>
            <person name="Deshpande S."/>
            <person name="Cheng J.F."/>
            <person name="Tapia R."/>
            <person name="Goodwin L.A."/>
            <person name="Pitluck S."/>
            <person name="Liolios K."/>
            <person name="Pagani I."/>
            <person name="Ivanova N."/>
            <person name="Mavromatis K."/>
            <person name="Mikhailova N."/>
            <person name="Pati A."/>
            <person name="Chen A."/>
            <person name="Palaniappan K."/>
            <person name="Land M."/>
            <person name="Hauser L."/>
            <person name="Chang Y.J."/>
            <person name="Jeffries C.D."/>
            <person name="Brambilla E.M."/>
            <person name="Rohde M."/>
            <person name="Spring S."/>
            <person name="Sikorski J."/>
            <person name="Goker M."/>
            <person name="Woyke T."/>
            <person name="Bristow J."/>
            <person name="Eisen J.A."/>
            <person name="Markowitz V."/>
            <person name="Hugenholtz P."/>
            <person name="Kyrpides N.C."/>
            <person name="Klenk H.P."/>
            <person name="Detter J.C."/>
        </authorList>
    </citation>
    <scope>NUCLEOTIDE SEQUENCE [LARGE SCALE GENOMIC DNA]</scope>
    <source>
        <strain evidence="11">ATCC BAA-921 / DSM 16994 / JCM 11577 / YK-1</strain>
    </source>
</reference>
<dbReference type="InterPro" id="IPR039420">
    <property type="entry name" value="WalR-like"/>
</dbReference>
<gene>
    <name evidence="10" type="ordered locus">Sulku_0914</name>
</gene>
<evidence type="ECO:0000256" key="3">
    <source>
        <dbReference type="ARBA" id="ARBA00023015"/>
    </source>
</evidence>
<dbReference type="CDD" id="cd17534">
    <property type="entry name" value="REC_DC-like"/>
    <property type="match status" value="1"/>
</dbReference>
<organism evidence="10 11">
    <name type="scientific">Sulfuricurvum kujiense (strain ATCC BAA-921 / DSM 16994 / JCM 11577 / YK-1)</name>
    <dbReference type="NCBI Taxonomy" id="709032"/>
    <lineage>
        <taxon>Bacteria</taxon>
        <taxon>Pseudomonadati</taxon>
        <taxon>Campylobacterota</taxon>
        <taxon>Epsilonproteobacteria</taxon>
        <taxon>Campylobacterales</taxon>
        <taxon>Sulfurimonadaceae</taxon>
        <taxon>Sulfuricurvum</taxon>
    </lineage>
</organism>
<keyword evidence="11" id="KW-1185">Reference proteome</keyword>
<dbReference type="PROSITE" id="PS50110">
    <property type="entry name" value="RESPONSE_REGULATORY"/>
    <property type="match status" value="1"/>
</dbReference>
<dbReference type="Pfam" id="PF00486">
    <property type="entry name" value="Trans_reg_C"/>
    <property type="match status" value="1"/>
</dbReference>
<dbReference type="GO" id="GO:0005829">
    <property type="term" value="C:cytosol"/>
    <property type="evidence" value="ECO:0007669"/>
    <property type="project" value="TreeGrafter"/>
</dbReference>
<feature type="DNA-binding region" description="OmpR/PhoB-type" evidence="7">
    <location>
        <begin position="132"/>
        <end position="225"/>
    </location>
</feature>
<evidence type="ECO:0000256" key="5">
    <source>
        <dbReference type="ARBA" id="ARBA00023163"/>
    </source>
</evidence>
<evidence type="ECO:0000256" key="6">
    <source>
        <dbReference type="PROSITE-ProRule" id="PRU00169"/>
    </source>
</evidence>
<evidence type="ECO:0000313" key="10">
    <source>
        <dbReference type="EMBL" id="ADR33578.1"/>
    </source>
</evidence>
<dbReference type="PROSITE" id="PS51755">
    <property type="entry name" value="OMPR_PHOB"/>
    <property type="match status" value="1"/>
</dbReference>
<dbReference type="GO" id="GO:0000156">
    <property type="term" value="F:phosphorelay response regulator activity"/>
    <property type="evidence" value="ECO:0007669"/>
    <property type="project" value="TreeGrafter"/>
</dbReference>
<dbReference type="SMART" id="SM00862">
    <property type="entry name" value="Trans_reg_C"/>
    <property type="match status" value="1"/>
</dbReference>
<dbReference type="InterPro" id="IPR016032">
    <property type="entry name" value="Sig_transdc_resp-reg_C-effctor"/>
</dbReference>
<evidence type="ECO:0000256" key="7">
    <source>
        <dbReference type="PROSITE-ProRule" id="PRU01091"/>
    </source>
</evidence>
<keyword evidence="4 7" id="KW-0238">DNA-binding</keyword>
<dbReference type="Pfam" id="PF00072">
    <property type="entry name" value="Response_reg"/>
    <property type="match status" value="1"/>
</dbReference>
<dbReference type="KEGG" id="sku:Sulku_0914"/>
<name>E4U2C8_SULKY</name>
<evidence type="ECO:0000259" key="8">
    <source>
        <dbReference type="PROSITE" id="PS50110"/>
    </source>
</evidence>
<evidence type="ECO:0000256" key="1">
    <source>
        <dbReference type="ARBA" id="ARBA00022553"/>
    </source>
</evidence>
<evidence type="ECO:0000259" key="9">
    <source>
        <dbReference type="PROSITE" id="PS51755"/>
    </source>
</evidence>
<dbReference type="EMBL" id="CP002355">
    <property type="protein sequence ID" value="ADR33578.1"/>
    <property type="molecule type" value="Genomic_DNA"/>
</dbReference>
<dbReference type="OrthoDB" id="8912111at2"/>
<feature type="modified residue" description="4-aspartylphosphate" evidence="6">
    <location>
        <position position="54"/>
    </location>
</feature>
<dbReference type="Gene3D" id="3.40.50.2300">
    <property type="match status" value="1"/>
</dbReference>
<dbReference type="AlphaFoldDB" id="E4U2C8"/>
<proteinExistence type="predicted"/>
<dbReference type="RefSeq" id="WP_013459775.1">
    <property type="nucleotide sequence ID" value="NC_014762.1"/>
</dbReference>
<evidence type="ECO:0000256" key="4">
    <source>
        <dbReference type="ARBA" id="ARBA00023125"/>
    </source>
</evidence>
<dbReference type="Gene3D" id="1.10.10.10">
    <property type="entry name" value="Winged helix-like DNA-binding domain superfamily/Winged helix DNA-binding domain"/>
    <property type="match status" value="1"/>
</dbReference>
<dbReference type="InterPro" id="IPR001867">
    <property type="entry name" value="OmpR/PhoB-type_DNA-bd"/>
</dbReference>
<dbReference type="InterPro" id="IPR036388">
    <property type="entry name" value="WH-like_DNA-bd_sf"/>
</dbReference>
<dbReference type="SUPFAM" id="SSF52172">
    <property type="entry name" value="CheY-like"/>
    <property type="match status" value="1"/>
</dbReference>
<dbReference type="GO" id="GO:0006355">
    <property type="term" value="P:regulation of DNA-templated transcription"/>
    <property type="evidence" value="ECO:0007669"/>
    <property type="project" value="InterPro"/>
</dbReference>